<dbReference type="AlphaFoldDB" id="A0A6B0QN79"/>
<evidence type="ECO:0000313" key="2">
    <source>
        <dbReference type="Proteomes" id="UP000322234"/>
    </source>
</evidence>
<accession>A0A6B0QN79</accession>
<organism evidence="1 2">
    <name type="scientific">Bos mutus</name>
    <name type="common">wild yak</name>
    <dbReference type="NCBI Taxonomy" id="72004"/>
    <lineage>
        <taxon>Eukaryota</taxon>
        <taxon>Metazoa</taxon>
        <taxon>Chordata</taxon>
        <taxon>Craniata</taxon>
        <taxon>Vertebrata</taxon>
        <taxon>Euteleostomi</taxon>
        <taxon>Mammalia</taxon>
        <taxon>Eutheria</taxon>
        <taxon>Laurasiatheria</taxon>
        <taxon>Artiodactyla</taxon>
        <taxon>Ruminantia</taxon>
        <taxon>Pecora</taxon>
        <taxon>Bovidae</taxon>
        <taxon>Bovinae</taxon>
        <taxon>Bos</taxon>
    </lineage>
</organism>
<name>A0A6B0QN79_9CETA</name>
<sequence length="216" mass="24217">MLTPSLPVSTGAKCTDYHTEVELDGSWSLSSCMLLVKERKYISGSPAENTSDHTHGGHHWPPSLTWRPISAFMENASPSPTEALPAAPEAGKAKTEYWPYKGIINQPQTGGMLIDISPWILSKSEEGTENYQKTDNAVISNKTDLRHNGELYFRDFLQSNLPEAIHHSENPLPRFGKPFPSPGDVHEYPSEMRTEMERIYLKQICMMETFPAAQVL</sequence>
<keyword evidence="2" id="KW-1185">Reference proteome</keyword>
<dbReference type="Proteomes" id="UP000322234">
    <property type="component" value="Unassembled WGS sequence"/>
</dbReference>
<evidence type="ECO:0000313" key="1">
    <source>
        <dbReference type="EMBL" id="MXQ79039.1"/>
    </source>
</evidence>
<protein>
    <submittedName>
        <fullName evidence="1">Uncharacterized protein</fullName>
    </submittedName>
</protein>
<gene>
    <name evidence="1" type="ORF">E5288_WYG000215</name>
</gene>
<reference evidence="1" key="1">
    <citation type="submission" date="2019-10" db="EMBL/GenBank/DDBJ databases">
        <title>The sequence and de novo assembly of the wild yak genome.</title>
        <authorList>
            <person name="Liu Y."/>
        </authorList>
    </citation>
    <scope>NUCLEOTIDE SEQUENCE [LARGE SCALE GENOMIC DNA]</scope>
    <source>
        <strain evidence="1">WY2019</strain>
    </source>
</reference>
<dbReference type="EMBL" id="VBQZ03000001">
    <property type="protein sequence ID" value="MXQ79039.1"/>
    <property type="molecule type" value="Genomic_DNA"/>
</dbReference>
<proteinExistence type="predicted"/>
<comment type="caution">
    <text evidence="1">The sequence shown here is derived from an EMBL/GenBank/DDBJ whole genome shotgun (WGS) entry which is preliminary data.</text>
</comment>